<reference evidence="9 10" key="2">
    <citation type="journal article" date="2016" name="Infect. Immun.">
        <title>Helicobacter saguini, a Novel Helicobacter Isolated from Cotton-Top Tamarins with Ulcerative Colitis, Has Proinflammatory Properties and Induces Typhlocolitis and Dysplasia in Gnotobiotic IL-10-/- Mice.</title>
        <authorList>
            <person name="Shen Z."/>
            <person name="Mannion A."/>
            <person name="Whary M.T."/>
            <person name="Muthupalani S."/>
            <person name="Sheh A."/>
            <person name="Feng Y."/>
            <person name="Gong G."/>
            <person name="Vandamme P."/>
            <person name="Holcombe H.R."/>
            <person name="Paster B.J."/>
            <person name="Fox J.G."/>
        </authorList>
    </citation>
    <scope>NUCLEOTIDE SEQUENCE [LARGE SCALE GENOMIC DNA]</scope>
    <source>
        <strain evidence="9 10">MIT 97-6194</strain>
    </source>
</reference>
<dbReference type="PANTHER" id="PTHR33992:SF1">
    <property type="entry name" value="RIBONUCLEASE P PROTEIN COMPONENT"/>
    <property type="match status" value="1"/>
</dbReference>
<dbReference type="GO" id="GO:0042781">
    <property type="term" value="F:3'-tRNA processing endoribonuclease activity"/>
    <property type="evidence" value="ECO:0007669"/>
    <property type="project" value="TreeGrafter"/>
</dbReference>
<dbReference type="SUPFAM" id="SSF54211">
    <property type="entry name" value="Ribosomal protein S5 domain 2-like"/>
    <property type="match status" value="1"/>
</dbReference>
<dbReference type="GO" id="GO:0001682">
    <property type="term" value="P:tRNA 5'-leader removal"/>
    <property type="evidence" value="ECO:0007669"/>
    <property type="project" value="UniProtKB-UniRule"/>
</dbReference>
<keyword evidence="3 7" id="KW-0540">Nuclease</keyword>
<dbReference type="InterPro" id="IPR014721">
    <property type="entry name" value="Ribsml_uS5_D2-typ_fold_subgr"/>
</dbReference>
<evidence type="ECO:0000256" key="2">
    <source>
        <dbReference type="ARBA" id="ARBA00022694"/>
    </source>
</evidence>
<evidence type="ECO:0000256" key="8">
    <source>
        <dbReference type="NCBIfam" id="TIGR00188"/>
    </source>
</evidence>
<dbReference type="GO" id="GO:0000049">
    <property type="term" value="F:tRNA binding"/>
    <property type="evidence" value="ECO:0007669"/>
    <property type="project" value="UniProtKB-UniRule"/>
</dbReference>
<dbReference type="OrthoDB" id="9810867at2"/>
<keyword evidence="6 7" id="KW-0694">RNA-binding</keyword>
<dbReference type="Proteomes" id="UP000029714">
    <property type="component" value="Unassembled WGS sequence"/>
</dbReference>
<keyword evidence="10" id="KW-1185">Reference proteome</keyword>
<keyword evidence="5 7" id="KW-0378">Hydrolase</keyword>
<dbReference type="InterPro" id="IPR000100">
    <property type="entry name" value="RNase_P"/>
</dbReference>
<dbReference type="AlphaFoldDB" id="A0A347VTY7"/>
<dbReference type="EC" id="3.1.26.5" evidence="7 8"/>
<evidence type="ECO:0000313" key="10">
    <source>
        <dbReference type="Proteomes" id="UP000029714"/>
    </source>
</evidence>
<name>A0A347VTY7_9HELI</name>
<gene>
    <name evidence="7 9" type="primary">rnpA</name>
    <name evidence="9" type="ORF">LS64_010455</name>
</gene>
<evidence type="ECO:0000313" key="9">
    <source>
        <dbReference type="EMBL" id="TLD92354.1"/>
    </source>
</evidence>
<dbReference type="STRING" id="1548018.LS64_05315"/>
<keyword evidence="2 7" id="KW-0819">tRNA processing</keyword>
<evidence type="ECO:0000256" key="7">
    <source>
        <dbReference type="HAMAP-Rule" id="MF_00227"/>
    </source>
</evidence>
<comment type="function">
    <text evidence="1 7">RNaseP catalyzes the removal of the 5'-leader sequence from pre-tRNA to produce the mature 5'-terminus. It can also cleave other RNA substrates such as 4.5S RNA. The protein component plays an auxiliary but essential role in vivo by binding to the 5'-leader sequence and broadening the substrate specificity of the ribozyme.</text>
</comment>
<evidence type="ECO:0000256" key="3">
    <source>
        <dbReference type="ARBA" id="ARBA00022722"/>
    </source>
</evidence>
<dbReference type="Pfam" id="PF00825">
    <property type="entry name" value="Ribonuclease_P"/>
    <property type="match status" value="1"/>
</dbReference>
<dbReference type="EMBL" id="JRMP02000021">
    <property type="protein sequence ID" value="TLD92354.1"/>
    <property type="molecule type" value="Genomic_DNA"/>
</dbReference>
<dbReference type="InterPro" id="IPR020539">
    <property type="entry name" value="RNase_P_CS"/>
</dbReference>
<comment type="subunit">
    <text evidence="7">Consists of a catalytic RNA component (M1 or rnpB) and a protein subunit.</text>
</comment>
<evidence type="ECO:0000256" key="4">
    <source>
        <dbReference type="ARBA" id="ARBA00022759"/>
    </source>
</evidence>
<proteinExistence type="inferred from homology"/>
<evidence type="ECO:0000256" key="5">
    <source>
        <dbReference type="ARBA" id="ARBA00022801"/>
    </source>
</evidence>
<reference evidence="9 10" key="1">
    <citation type="journal article" date="2014" name="Genome Announc.">
        <title>Draft genome sequences of eight enterohepatic helicobacter species isolated from both laboratory and wild rodents.</title>
        <authorList>
            <person name="Sheh A."/>
            <person name="Shen Z."/>
            <person name="Fox J.G."/>
        </authorList>
    </citation>
    <scope>NUCLEOTIDE SEQUENCE [LARGE SCALE GENOMIC DNA]</scope>
    <source>
        <strain evidence="9 10">MIT 97-6194</strain>
    </source>
</reference>
<comment type="similarity">
    <text evidence="7">Belongs to the RnpA family.</text>
</comment>
<organism evidence="9 10">
    <name type="scientific">Helicobacter saguini</name>
    <dbReference type="NCBI Taxonomy" id="1548018"/>
    <lineage>
        <taxon>Bacteria</taxon>
        <taxon>Pseudomonadati</taxon>
        <taxon>Campylobacterota</taxon>
        <taxon>Epsilonproteobacteria</taxon>
        <taxon>Campylobacterales</taxon>
        <taxon>Helicobacteraceae</taxon>
        <taxon>Helicobacter</taxon>
    </lineage>
</organism>
<dbReference type="GO" id="GO:0030677">
    <property type="term" value="C:ribonuclease P complex"/>
    <property type="evidence" value="ECO:0007669"/>
    <property type="project" value="TreeGrafter"/>
</dbReference>
<evidence type="ECO:0000256" key="6">
    <source>
        <dbReference type="ARBA" id="ARBA00022884"/>
    </source>
</evidence>
<dbReference type="PROSITE" id="PS00648">
    <property type="entry name" value="RIBONUCLEASE_P"/>
    <property type="match status" value="1"/>
</dbReference>
<comment type="catalytic activity">
    <reaction evidence="7">
        <text>Endonucleolytic cleavage of RNA, removing 5'-extranucleotides from tRNA precursor.</text>
        <dbReference type="EC" id="3.1.26.5"/>
    </reaction>
</comment>
<evidence type="ECO:0000256" key="1">
    <source>
        <dbReference type="ARBA" id="ARBA00002663"/>
    </source>
</evidence>
<dbReference type="Gene3D" id="3.30.230.10">
    <property type="match status" value="1"/>
</dbReference>
<protein>
    <recommendedName>
        <fullName evidence="7 8">Ribonuclease P protein component</fullName>
        <shortName evidence="7">RNase P protein</shortName>
        <shortName evidence="7">RNaseP protein</shortName>
        <ecNumber evidence="7 8">3.1.26.5</ecNumber>
    </recommendedName>
    <alternativeName>
        <fullName evidence="7">Protein C5</fullName>
    </alternativeName>
</protein>
<dbReference type="NCBIfam" id="TIGR00188">
    <property type="entry name" value="rnpA"/>
    <property type="match status" value="1"/>
</dbReference>
<dbReference type="GO" id="GO:0004526">
    <property type="term" value="F:ribonuclease P activity"/>
    <property type="evidence" value="ECO:0007669"/>
    <property type="project" value="UniProtKB-UniRule"/>
</dbReference>
<dbReference type="InterPro" id="IPR020568">
    <property type="entry name" value="Ribosomal_Su5_D2-typ_SF"/>
</dbReference>
<dbReference type="HAMAP" id="MF_00227">
    <property type="entry name" value="RNase_P"/>
    <property type="match status" value="1"/>
</dbReference>
<keyword evidence="4 7" id="KW-0255">Endonuclease</keyword>
<accession>A0A347VTY7</accession>
<dbReference type="PANTHER" id="PTHR33992">
    <property type="entry name" value="RIBONUCLEASE P PROTEIN COMPONENT"/>
    <property type="match status" value="1"/>
</dbReference>
<sequence>MIKKTSLDSKKKYSKFIESKPNFFPKKVTDSISISHLKNSFEFDIVFKNSVYFHKNFLTINAMRTSDFSYKIRNKKQGRVIESSILLGFSINKKVGKANKRNLIKRRLKAIMQNLVKEKKLYNLTLIFVARKEILNLSFTDLQNHINYSLKKLNQMLSKNSKFNKL</sequence>
<comment type="caution">
    <text evidence="9">The sequence shown here is derived from an EMBL/GenBank/DDBJ whole genome shotgun (WGS) entry which is preliminary data.</text>
</comment>